<protein>
    <recommendedName>
        <fullName evidence="2">tRNA-intron lyase</fullName>
        <ecNumber evidence="2">4.6.1.16</ecNumber>
    </recommendedName>
</protein>
<keyword evidence="5" id="KW-0540">Nuclease</keyword>
<dbReference type="EC" id="4.6.1.16" evidence="2"/>
<dbReference type="InterPro" id="IPR006676">
    <property type="entry name" value="tRNA_splic"/>
</dbReference>
<reference evidence="5" key="1">
    <citation type="submission" date="2021-05" db="EMBL/GenBank/DDBJ databases">
        <authorList>
            <person name="Alioto T."/>
            <person name="Alioto T."/>
            <person name="Gomez Garrido J."/>
        </authorList>
    </citation>
    <scope>NUCLEOTIDE SEQUENCE</scope>
</reference>
<dbReference type="CDD" id="cd22363">
    <property type="entry name" value="tRNA-intron_lyase_C"/>
    <property type="match status" value="1"/>
</dbReference>
<evidence type="ECO:0000256" key="2">
    <source>
        <dbReference type="ARBA" id="ARBA00012573"/>
    </source>
</evidence>
<name>A0A8D8YQF9_9HEMI</name>
<dbReference type="InterPro" id="IPR011856">
    <property type="entry name" value="tRNA_endonuc-like_dom_sf"/>
</dbReference>
<dbReference type="InterPro" id="IPR036167">
    <property type="entry name" value="tRNA_intron_Endo_cat-like_sf"/>
</dbReference>
<evidence type="ECO:0000313" key="5">
    <source>
        <dbReference type="EMBL" id="CAG6732948.1"/>
    </source>
</evidence>
<dbReference type="GO" id="GO:0003676">
    <property type="term" value="F:nucleic acid binding"/>
    <property type="evidence" value="ECO:0007669"/>
    <property type="project" value="InterPro"/>
</dbReference>
<dbReference type="EMBL" id="HBUF01388385">
    <property type="protein sequence ID" value="CAG6732948.1"/>
    <property type="molecule type" value="Transcribed_RNA"/>
</dbReference>
<evidence type="ECO:0000256" key="1">
    <source>
        <dbReference type="ARBA" id="ARBA00008078"/>
    </source>
</evidence>
<comment type="catalytic activity">
    <reaction evidence="3">
        <text>pretRNA = a 3'-half-tRNA molecule with a 5'-OH end + a 5'-half-tRNA molecule with a 2',3'-cyclic phosphate end + an intron with a 2',3'-cyclic phosphate and a 5'-hydroxyl terminus.</text>
        <dbReference type="EC" id="4.6.1.16"/>
    </reaction>
</comment>
<keyword evidence="5" id="KW-0378">Hydrolase</keyword>
<dbReference type="SUPFAM" id="SSF53032">
    <property type="entry name" value="tRNA-intron endonuclease catalytic domain-like"/>
    <property type="match status" value="1"/>
</dbReference>
<evidence type="ECO:0000256" key="3">
    <source>
        <dbReference type="ARBA" id="ARBA00034031"/>
    </source>
</evidence>
<keyword evidence="5" id="KW-0255">Endonuclease</keyword>
<dbReference type="PANTHER" id="PTHR21227:SF0">
    <property type="entry name" value="TRNA-SPLICING ENDONUCLEASE SUBUNIT SEN2"/>
    <property type="match status" value="1"/>
</dbReference>
<dbReference type="Pfam" id="PF01974">
    <property type="entry name" value="tRNA_int_endo"/>
    <property type="match status" value="1"/>
</dbReference>
<sequence>MKLQNPQPKVKGNRLQIKEINFPIPVGDSSAPWPQFRGIFVGTSVIIENMEDAALLHHQGLFGKCMFSRSWPTNEKPPVIRKRQWIRRKEWLCNIEEQNSIDNLNRTDLAENKNKKSNYSLESKANVRNGHTFKFKNDVTHAPSLTPLNKIVVVNDSDDDCLDKDSILSNLNPTLHEEPTTIVVETVCLSLEEAFFLFYALNCLSIKHMTTNKMMSLDGFWKLCINADPTFVEKYVTYHYFRSKGWIVKSGLNFGCDFAIYKRGPLYYHASCGIKIRNINNPNKPKLSWENLMGYCRATEAAKKGFVLCEVTWPSNVTTNTCNIKDVRKFIVQHKILQRWTATEHRERIFCRGGQQLNTGREHFAEVDSN</sequence>
<dbReference type="NCBIfam" id="TIGR00324">
    <property type="entry name" value="endA"/>
    <property type="match status" value="1"/>
</dbReference>
<organism evidence="5">
    <name type="scientific">Cacopsylla melanoneura</name>
    <dbReference type="NCBI Taxonomy" id="428564"/>
    <lineage>
        <taxon>Eukaryota</taxon>
        <taxon>Metazoa</taxon>
        <taxon>Ecdysozoa</taxon>
        <taxon>Arthropoda</taxon>
        <taxon>Hexapoda</taxon>
        <taxon>Insecta</taxon>
        <taxon>Pterygota</taxon>
        <taxon>Neoptera</taxon>
        <taxon>Paraneoptera</taxon>
        <taxon>Hemiptera</taxon>
        <taxon>Sternorrhyncha</taxon>
        <taxon>Psylloidea</taxon>
        <taxon>Psyllidae</taxon>
        <taxon>Psyllinae</taxon>
        <taxon>Cacopsylla</taxon>
    </lineage>
</organism>
<dbReference type="GO" id="GO:0005737">
    <property type="term" value="C:cytoplasm"/>
    <property type="evidence" value="ECO:0007669"/>
    <property type="project" value="TreeGrafter"/>
</dbReference>
<dbReference type="PANTHER" id="PTHR21227">
    <property type="entry name" value="TRNA-SPLICING ENDONUCLEASE SUBUNIT SEN2"/>
    <property type="match status" value="1"/>
</dbReference>
<comment type="similarity">
    <text evidence="1">Belongs to the tRNA-intron endonuclease family.</text>
</comment>
<accession>A0A8D8YQF9</accession>
<feature type="domain" description="tRNA intron endonuclease catalytic" evidence="4">
    <location>
        <begin position="231"/>
        <end position="316"/>
    </location>
</feature>
<dbReference type="GO" id="GO:0000214">
    <property type="term" value="C:tRNA-intron endonuclease complex"/>
    <property type="evidence" value="ECO:0007669"/>
    <property type="project" value="TreeGrafter"/>
</dbReference>
<dbReference type="Gene3D" id="3.40.1350.10">
    <property type="match status" value="1"/>
</dbReference>
<dbReference type="GO" id="GO:0000213">
    <property type="term" value="F:tRNA-intron lyase activity"/>
    <property type="evidence" value="ECO:0007669"/>
    <property type="project" value="UniProtKB-EC"/>
</dbReference>
<evidence type="ECO:0000259" key="4">
    <source>
        <dbReference type="Pfam" id="PF01974"/>
    </source>
</evidence>
<dbReference type="AlphaFoldDB" id="A0A8D8YQF9"/>
<dbReference type="GO" id="GO:0000379">
    <property type="term" value="P:tRNA-type intron splice site recognition and cleavage"/>
    <property type="evidence" value="ECO:0007669"/>
    <property type="project" value="TreeGrafter"/>
</dbReference>
<dbReference type="InterPro" id="IPR006677">
    <property type="entry name" value="tRNA_intron_Endonuc_cat-like"/>
</dbReference>
<proteinExistence type="inferred from homology"/>